<reference evidence="1 2" key="1">
    <citation type="submission" date="2023-11" db="EMBL/GenBank/DDBJ databases">
        <title>Arctic aerobic anoxygenic photoheterotroph Sediminicoccus rosea KRV36 adapts its photosynthesis to long days of polar summer.</title>
        <authorList>
            <person name="Tomasch J."/>
            <person name="Kopejtka K."/>
            <person name="Bily T."/>
            <person name="Gardiner A.T."/>
            <person name="Gardian Z."/>
            <person name="Shivaramu S."/>
            <person name="Koblizek M."/>
            <person name="Engelhardt F."/>
            <person name="Kaftan D."/>
        </authorList>
    </citation>
    <scope>NUCLEOTIDE SEQUENCE [LARGE SCALE GENOMIC DNA]</scope>
    <source>
        <strain evidence="1 2">R-30</strain>
    </source>
</reference>
<sequence>MNEEDRVFARFKGNRPEASCRREQLTIPGRAGTSGSRVVEVVYVRSSATMKDRQRHVDTRVRAAPWDGGFLAKQTAAGAMPVQATAAESAKPVRHIVAEEELPAVETGGAQLPSVGGPVGVTLQGRGRPHQETPYTLTRRIADPFDAGDDGANCLRCGYAIETRREKRGLMTCSECG</sequence>
<evidence type="ECO:0000313" key="1">
    <source>
        <dbReference type="EMBL" id="WPB87463.1"/>
    </source>
</evidence>
<dbReference type="EMBL" id="CP137852">
    <property type="protein sequence ID" value="WPB87463.1"/>
    <property type="molecule type" value="Genomic_DNA"/>
</dbReference>
<protein>
    <submittedName>
        <fullName evidence="1">Uncharacterized protein</fullName>
    </submittedName>
</protein>
<keyword evidence="2" id="KW-1185">Reference proteome</keyword>
<accession>A0ABZ0PP03</accession>
<evidence type="ECO:0000313" key="2">
    <source>
        <dbReference type="Proteomes" id="UP001305521"/>
    </source>
</evidence>
<name>A0ABZ0PP03_9PROT</name>
<organism evidence="1 2">
    <name type="scientific">Sediminicoccus rosea</name>
    <dbReference type="NCBI Taxonomy" id="1225128"/>
    <lineage>
        <taxon>Bacteria</taxon>
        <taxon>Pseudomonadati</taxon>
        <taxon>Pseudomonadota</taxon>
        <taxon>Alphaproteobacteria</taxon>
        <taxon>Acetobacterales</taxon>
        <taxon>Roseomonadaceae</taxon>
        <taxon>Sediminicoccus</taxon>
    </lineage>
</organism>
<gene>
    <name evidence="1" type="ORF">R9Z33_11405</name>
</gene>
<proteinExistence type="predicted"/>
<dbReference type="RefSeq" id="WP_318651415.1">
    <property type="nucleotide sequence ID" value="NZ_CP137852.1"/>
</dbReference>
<dbReference type="Proteomes" id="UP001305521">
    <property type="component" value="Chromosome"/>
</dbReference>